<dbReference type="STRING" id="553311.SAMN05216231_2030"/>
<accession>A0A1H1C1R6</accession>
<evidence type="ECO:0000313" key="2">
    <source>
        <dbReference type="Proteomes" id="UP000199444"/>
    </source>
</evidence>
<sequence length="48" mass="5974">MSLKKRLSFDELVKENRRQILEDRTRLEEIEEGFEMKHRLLNKKKTEQ</sequence>
<gene>
    <name evidence="1" type="ORF">SAMN05216231_2030</name>
</gene>
<reference evidence="1 2" key="1">
    <citation type="submission" date="2016-10" db="EMBL/GenBank/DDBJ databases">
        <authorList>
            <person name="de Groot N.N."/>
        </authorList>
    </citation>
    <scope>NUCLEOTIDE SEQUENCE [LARGE SCALE GENOMIC DNA]</scope>
    <source>
        <strain evidence="1 2">CGMCC 1.10449</strain>
    </source>
</reference>
<dbReference type="Proteomes" id="UP000199444">
    <property type="component" value="Unassembled WGS sequence"/>
</dbReference>
<evidence type="ECO:0000313" key="1">
    <source>
        <dbReference type="EMBL" id="SDQ58153.1"/>
    </source>
</evidence>
<dbReference type="AlphaFoldDB" id="A0A1H1C1R6"/>
<organism evidence="1 2">
    <name type="scientific">Virgibacillus salinus</name>
    <dbReference type="NCBI Taxonomy" id="553311"/>
    <lineage>
        <taxon>Bacteria</taxon>
        <taxon>Bacillati</taxon>
        <taxon>Bacillota</taxon>
        <taxon>Bacilli</taxon>
        <taxon>Bacillales</taxon>
        <taxon>Bacillaceae</taxon>
        <taxon>Virgibacillus</taxon>
    </lineage>
</organism>
<dbReference type="EMBL" id="FNKD01000002">
    <property type="protein sequence ID" value="SDQ58153.1"/>
    <property type="molecule type" value="Genomic_DNA"/>
</dbReference>
<dbReference type="InterPro" id="IPR025004">
    <property type="entry name" value="SenN/SenS"/>
</dbReference>
<keyword evidence="2" id="KW-1185">Reference proteome</keyword>
<name>A0A1H1C1R6_9BACI</name>
<protein>
    <submittedName>
        <fullName evidence="1">Fur-regulated basic protein B</fullName>
    </submittedName>
</protein>
<proteinExistence type="predicted"/>
<dbReference type="Pfam" id="PF13040">
    <property type="entry name" value="Fur_reg_FbpB"/>
    <property type="match status" value="1"/>
</dbReference>